<dbReference type="Proteomes" id="UP000765509">
    <property type="component" value="Unassembled WGS sequence"/>
</dbReference>
<dbReference type="EMBL" id="AVOT02001953">
    <property type="protein sequence ID" value="MBW0468726.1"/>
    <property type="molecule type" value="Genomic_DNA"/>
</dbReference>
<sequence length="195" mass="22988">MEIIFKELDQSSHHGRNFKKEFQLEYLIHQEYLLTPSEFENYNFGSASQIFNSLNPEEYKYFSQQNVVPEKDTLITLPDDILDKLQPFEENIPVTSLEIINSLQSKEYYQELAQEEEDLLEIFDGLINPSNNNNKEKKNTEISSIEEEKDQNPSIDLLSINEEKKISKNKITKKLIKDAIKNIQKLKKWLMLNKN</sequence>
<evidence type="ECO:0000313" key="1">
    <source>
        <dbReference type="EMBL" id="MBW0468726.1"/>
    </source>
</evidence>
<protein>
    <submittedName>
        <fullName evidence="1">Uncharacterized protein</fullName>
    </submittedName>
</protein>
<dbReference type="AlphaFoldDB" id="A0A9Q3BPV5"/>
<name>A0A9Q3BPV5_9BASI</name>
<proteinExistence type="predicted"/>
<keyword evidence="2" id="KW-1185">Reference proteome</keyword>
<reference evidence="1" key="1">
    <citation type="submission" date="2021-03" db="EMBL/GenBank/DDBJ databases">
        <title>Draft genome sequence of rust myrtle Austropuccinia psidii MF-1, a brazilian biotype.</title>
        <authorList>
            <person name="Quecine M.C."/>
            <person name="Pachon D.M.R."/>
            <person name="Bonatelli M.L."/>
            <person name="Correr F.H."/>
            <person name="Franceschini L.M."/>
            <person name="Leite T.F."/>
            <person name="Margarido G.R.A."/>
            <person name="Almeida C.A."/>
            <person name="Ferrarezi J.A."/>
            <person name="Labate C.A."/>
        </authorList>
    </citation>
    <scope>NUCLEOTIDE SEQUENCE</scope>
    <source>
        <strain evidence="1">MF-1</strain>
    </source>
</reference>
<organism evidence="1 2">
    <name type="scientific">Austropuccinia psidii MF-1</name>
    <dbReference type="NCBI Taxonomy" id="1389203"/>
    <lineage>
        <taxon>Eukaryota</taxon>
        <taxon>Fungi</taxon>
        <taxon>Dikarya</taxon>
        <taxon>Basidiomycota</taxon>
        <taxon>Pucciniomycotina</taxon>
        <taxon>Pucciniomycetes</taxon>
        <taxon>Pucciniales</taxon>
        <taxon>Sphaerophragmiaceae</taxon>
        <taxon>Austropuccinia</taxon>
    </lineage>
</organism>
<evidence type="ECO:0000313" key="2">
    <source>
        <dbReference type="Proteomes" id="UP000765509"/>
    </source>
</evidence>
<comment type="caution">
    <text evidence="1">The sequence shown here is derived from an EMBL/GenBank/DDBJ whole genome shotgun (WGS) entry which is preliminary data.</text>
</comment>
<gene>
    <name evidence="1" type="ORF">O181_008441</name>
</gene>
<accession>A0A9Q3BPV5</accession>